<feature type="domain" description="HTH cro/C1-type" evidence="4">
    <location>
        <begin position="7"/>
        <end position="62"/>
    </location>
</feature>
<dbReference type="InterPro" id="IPR015927">
    <property type="entry name" value="Peptidase_S24_S26A/B/C"/>
</dbReference>
<dbReference type="CDD" id="cd00093">
    <property type="entry name" value="HTH_XRE"/>
    <property type="match status" value="1"/>
</dbReference>
<keyword evidence="3" id="KW-0804">Transcription</keyword>
<dbReference type="Proteomes" id="UP000014012">
    <property type="component" value="Unassembled WGS sequence"/>
</dbReference>
<dbReference type="InterPro" id="IPR010982">
    <property type="entry name" value="Lambda_DNA-bd_dom_sf"/>
</dbReference>
<dbReference type="PATRIC" id="fig|1315976.3.peg.2011"/>
<comment type="caution">
    <text evidence="5">The sequence shown here is derived from an EMBL/GenBank/DDBJ whole genome shotgun (WGS) entry which is preliminary data.</text>
</comment>
<name>R8AQ11_PLESH</name>
<reference evidence="5 6" key="1">
    <citation type="journal article" date="2013" name="Genome Announc.">
        <title>Genome Sequence of Plesiomonas shigelloides Strain 302-73 (Serotype O1).</title>
        <authorList>
            <person name="Pique N."/>
            <person name="Aquilini E."/>
            <person name="Alioto T."/>
            <person name="Minana-Galbis D."/>
            <person name="Tomas J.M."/>
        </authorList>
    </citation>
    <scope>NUCLEOTIDE SEQUENCE [LARGE SCALE GENOMIC DNA]</scope>
    <source>
        <strain evidence="5 6">302-73</strain>
    </source>
</reference>
<dbReference type="HOGENOM" id="CLU_066192_1_3_6"/>
<keyword evidence="1" id="KW-0805">Transcription regulation</keyword>
<dbReference type="RefSeq" id="WP_010863759.1">
    <property type="nucleotide sequence ID" value="NZ_KB944511.1"/>
</dbReference>
<evidence type="ECO:0000256" key="2">
    <source>
        <dbReference type="ARBA" id="ARBA00023125"/>
    </source>
</evidence>
<dbReference type="Pfam" id="PF01381">
    <property type="entry name" value="HTH_3"/>
    <property type="match status" value="1"/>
</dbReference>
<dbReference type="SMART" id="SM00530">
    <property type="entry name" value="HTH_XRE"/>
    <property type="match status" value="1"/>
</dbReference>
<sequence>MTLADRLISRRQELNMTQETLAAKSGVTRMGISKIELGLTIHARADTLFSLAKALKCNAEWLLYGKGEKEPAVDHTHANVVLGPTVEFYVPEINWVQAGAWTAIPESIHPAEATMHPCPVKCSPSTFALRVRGDSMLPRFEQDDLIFVDPTKLDPTSGKFVVAMLEGSSEATFKQYQELDGKRMLKALNPDYPPEMRYVKMNGNCRIVGTVVSHVKPV</sequence>
<dbReference type="PANTHER" id="PTHR40661:SF3">
    <property type="entry name" value="FELS-1 PROPHAGE TRANSCRIPTIONAL REGULATOR"/>
    <property type="match status" value="1"/>
</dbReference>
<evidence type="ECO:0000259" key="4">
    <source>
        <dbReference type="PROSITE" id="PS50943"/>
    </source>
</evidence>
<evidence type="ECO:0000313" key="6">
    <source>
        <dbReference type="Proteomes" id="UP000014012"/>
    </source>
</evidence>
<dbReference type="PROSITE" id="PS50943">
    <property type="entry name" value="HTH_CROC1"/>
    <property type="match status" value="1"/>
</dbReference>
<protein>
    <submittedName>
        <fullName evidence="5">Cro/Cl family transcriptional regulator</fullName>
    </submittedName>
</protein>
<evidence type="ECO:0000256" key="1">
    <source>
        <dbReference type="ARBA" id="ARBA00023015"/>
    </source>
</evidence>
<organism evidence="5 6">
    <name type="scientific">Plesiomonas shigelloides 302-73</name>
    <dbReference type="NCBI Taxonomy" id="1315976"/>
    <lineage>
        <taxon>Bacteria</taxon>
        <taxon>Pseudomonadati</taxon>
        <taxon>Pseudomonadota</taxon>
        <taxon>Gammaproteobacteria</taxon>
        <taxon>Enterobacterales</taxon>
        <taxon>Enterobacteriaceae</taxon>
        <taxon>Plesiomonas</taxon>
    </lineage>
</organism>
<dbReference type="EMBL" id="AQQO01000344">
    <property type="protein sequence ID" value="EON88409.1"/>
    <property type="molecule type" value="Genomic_DNA"/>
</dbReference>
<dbReference type="SUPFAM" id="SSF47413">
    <property type="entry name" value="lambda repressor-like DNA-binding domains"/>
    <property type="match status" value="1"/>
</dbReference>
<dbReference type="SUPFAM" id="SSF51306">
    <property type="entry name" value="LexA/Signal peptidase"/>
    <property type="match status" value="1"/>
</dbReference>
<evidence type="ECO:0000256" key="3">
    <source>
        <dbReference type="ARBA" id="ARBA00023163"/>
    </source>
</evidence>
<proteinExistence type="predicted"/>
<dbReference type="InterPro" id="IPR039418">
    <property type="entry name" value="LexA-like"/>
</dbReference>
<keyword evidence="6" id="KW-1185">Reference proteome</keyword>
<dbReference type="InterPro" id="IPR036286">
    <property type="entry name" value="LexA/Signal_pep-like_sf"/>
</dbReference>
<gene>
    <name evidence="5" type="ORF">PLESHI_10755</name>
</gene>
<dbReference type="InterPro" id="IPR001387">
    <property type="entry name" value="Cro/C1-type_HTH"/>
</dbReference>
<dbReference type="Gene3D" id="1.10.260.40">
    <property type="entry name" value="lambda repressor-like DNA-binding domains"/>
    <property type="match status" value="1"/>
</dbReference>
<dbReference type="Gene3D" id="2.10.109.10">
    <property type="entry name" value="Umud Fragment, subunit A"/>
    <property type="match status" value="1"/>
</dbReference>
<dbReference type="PANTHER" id="PTHR40661">
    <property type="match status" value="1"/>
</dbReference>
<keyword evidence="2" id="KW-0238">DNA-binding</keyword>
<dbReference type="GO" id="GO:0003677">
    <property type="term" value="F:DNA binding"/>
    <property type="evidence" value="ECO:0007669"/>
    <property type="project" value="UniProtKB-KW"/>
</dbReference>
<dbReference type="AlphaFoldDB" id="R8AQ11"/>
<dbReference type="Pfam" id="PF00717">
    <property type="entry name" value="Peptidase_S24"/>
    <property type="match status" value="1"/>
</dbReference>
<accession>R8AQ11</accession>
<dbReference type="CDD" id="cd06529">
    <property type="entry name" value="S24_LexA-like"/>
    <property type="match status" value="1"/>
</dbReference>
<evidence type="ECO:0000313" key="5">
    <source>
        <dbReference type="EMBL" id="EON88409.1"/>
    </source>
</evidence>